<accession>A0A0G4GNR4</accession>
<gene>
    <name evidence="3" type="ORF">Vbra_2343</name>
</gene>
<evidence type="ECO:0000256" key="1">
    <source>
        <dbReference type="SAM" id="MobiDB-lite"/>
    </source>
</evidence>
<dbReference type="Gene3D" id="3.40.50.410">
    <property type="entry name" value="von Willebrand factor, type A domain"/>
    <property type="match status" value="1"/>
</dbReference>
<dbReference type="PANTHER" id="PTHR10579:SF43">
    <property type="entry name" value="ZINC FINGER (C3HC4-TYPE RING FINGER) FAMILY PROTEIN"/>
    <property type="match status" value="1"/>
</dbReference>
<proteinExistence type="predicted"/>
<dbReference type="SUPFAM" id="SSF53300">
    <property type="entry name" value="vWA-like"/>
    <property type="match status" value="1"/>
</dbReference>
<reference evidence="3 4" key="1">
    <citation type="submission" date="2014-11" db="EMBL/GenBank/DDBJ databases">
        <authorList>
            <person name="Zhu J."/>
            <person name="Qi W."/>
            <person name="Song R."/>
        </authorList>
    </citation>
    <scope>NUCLEOTIDE SEQUENCE [LARGE SCALE GENOMIC DNA]</scope>
</reference>
<evidence type="ECO:0000313" key="3">
    <source>
        <dbReference type="EMBL" id="CEM31926.1"/>
    </source>
</evidence>
<dbReference type="InterPro" id="IPR036465">
    <property type="entry name" value="vWFA_dom_sf"/>
</dbReference>
<dbReference type="AlphaFoldDB" id="A0A0G4GNR4"/>
<feature type="compositionally biased region" description="Low complexity" evidence="1">
    <location>
        <begin position="80"/>
        <end position="91"/>
    </location>
</feature>
<organism evidence="3 4">
    <name type="scientific">Vitrella brassicaformis (strain CCMP3155)</name>
    <dbReference type="NCBI Taxonomy" id="1169540"/>
    <lineage>
        <taxon>Eukaryota</taxon>
        <taxon>Sar</taxon>
        <taxon>Alveolata</taxon>
        <taxon>Colpodellida</taxon>
        <taxon>Vitrellaceae</taxon>
        <taxon>Vitrella</taxon>
    </lineage>
</organism>
<dbReference type="InterPro" id="IPR051266">
    <property type="entry name" value="CLCR"/>
</dbReference>
<name>A0A0G4GNR4_VITBC</name>
<dbReference type="PROSITE" id="PS50234">
    <property type="entry name" value="VWFA"/>
    <property type="match status" value="1"/>
</dbReference>
<dbReference type="Proteomes" id="UP000041254">
    <property type="component" value="Unassembled WGS sequence"/>
</dbReference>
<dbReference type="InParanoid" id="A0A0G4GNR4"/>
<feature type="compositionally biased region" description="Basic and acidic residues" evidence="1">
    <location>
        <begin position="59"/>
        <end position="68"/>
    </location>
</feature>
<dbReference type="PANTHER" id="PTHR10579">
    <property type="entry name" value="CALCIUM-ACTIVATED CHLORIDE CHANNEL REGULATOR"/>
    <property type="match status" value="1"/>
</dbReference>
<dbReference type="Pfam" id="PF13519">
    <property type="entry name" value="VWA_2"/>
    <property type="match status" value="1"/>
</dbReference>
<feature type="domain" description="VWFA" evidence="2">
    <location>
        <begin position="116"/>
        <end position="200"/>
    </location>
</feature>
<evidence type="ECO:0000259" key="2">
    <source>
        <dbReference type="PROSITE" id="PS50234"/>
    </source>
</evidence>
<keyword evidence="4" id="KW-1185">Reference proteome</keyword>
<dbReference type="OrthoDB" id="293184at2759"/>
<dbReference type="PhylomeDB" id="A0A0G4GNR4"/>
<dbReference type="VEuPathDB" id="CryptoDB:Vbra_2343"/>
<sequence>MADPVGLAMSGMNRRQNANHPEDQEPSYNGPLKVELRLEQKALPQNRQMELFAVVELKQPNKDHDKKKFAGKKRSIEDGPAPAAAAAAAAATGTNNSTTDEELPEEEGGIEGVPMDLVCVLDISDSMCGPKLDSVRETMDYIIQHAMKETDRLGIVMFDSVAEVLLPLKNMTPENKSAAMVNVMRLASRAAPRTSSRPSS</sequence>
<dbReference type="STRING" id="1169540.A0A0G4GNR4"/>
<dbReference type="InterPro" id="IPR002035">
    <property type="entry name" value="VWF_A"/>
</dbReference>
<protein>
    <recommendedName>
        <fullName evidence="2">VWFA domain-containing protein</fullName>
    </recommendedName>
</protein>
<dbReference type="EMBL" id="CDMY01000738">
    <property type="protein sequence ID" value="CEM31926.1"/>
    <property type="molecule type" value="Genomic_DNA"/>
</dbReference>
<feature type="region of interest" description="Disordered" evidence="1">
    <location>
        <begin position="1"/>
        <end position="32"/>
    </location>
</feature>
<evidence type="ECO:0000313" key="4">
    <source>
        <dbReference type="Proteomes" id="UP000041254"/>
    </source>
</evidence>
<feature type="region of interest" description="Disordered" evidence="1">
    <location>
        <begin position="56"/>
        <end position="107"/>
    </location>
</feature>